<dbReference type="GO" id="GO:1990538">
    <property type="term" value="F:xylan O-acetyltransferase activity"/>
    <property type="evidence" value="ECO:0007669"/>
    <property type="project" value="UniProtKB-ARBA"/>
</dbReference>
<dbReference type="PANTHER" id="PTHR32285">
    <property type="entry name" value="PROTEIN TRICHOME BIREFRINGENCE-LIKE 9-RELATED"/>
    <property type="match status" value="1"/>
</dbReference>
<evidence type="ECO:0000256" key="8">
    <source>
        <dbReference type="ARBA" id="ARBA00023136"/>
    </source>
</evidence>
<evidence type="ECO:0000256" key="4">
    <source>
        <dbReference type="ARBA" id="ARBA00022692"/>
    </source>
</evidence>
<evidence type="ECO:0000256" key="9">
    <source>
        <dbReference type="ARBA" id="ARBA00023157"/>
    </source>
</evidence>
<keyword evidence="5" id="KW-0735">Signal-anchor</keyword>
<proteinExistence type="inferred from homology"/>
<reference evidence="14" key="3">
    <citation type="submission" date="2015-04" db="UniProtKB">
        <authorList>
            <consortium name="EnsemblPlants"/>
        </authorList>
    </citation>
    <scope>IDENTIFICATION</scope>
</reference>
<dbReference type="Proteomes" id="UP000032180">
    <property type="component" value="Chromosome 5"/>
</dbReference>
<comment type="similarity">
    <text evidence="2">Belongs to the PC-esterase family. TBL subfamily.</text>
</comment>
<dbReference type="Pfam" id="PF14416">
    <property type="entry name" value="PMR5N"/>
    <property type="match status" value="1"/>
</dbReference>
<keyword evidence="15" id="KW-1185">Reference proteome</keyword>
<protein>
    <submittedName>
        <fullName evidence="14">Uncharacterized protein</fullName>
    </submittedName>
</protein>
<dbReference type="InterPro" id="IPR029962">
    <property type="entry name" value="TBL"/>
</dbReference>
<dbReference type="eggNOG" id="ENOG502QSEA">
    <property type="taxonomic scope" value="Eukaryota"/>
</dbReference>
<keyword evidence="6" id="KW-1133">Transmembrane helix</keyword>
<dbReference type="InterPro" id="IPR026057">
    <property type="entry name" value="TBL_C"/>
</dbReference>
<keyword evidence="4" id="KW-0812">Transmembrane</keyword>
<dbReference type="InterPro" id="IPR025846">
    <property type="entry name" value="TBL_N"/>
</dbReference>
<keyword evidence="7" id="KW-0333">Golgi apparatus</keyword>
<evidence type="ECO:0000313" key="15">
    <source>
        <dbReference type="Proteomes" id="UP000032180"/>
    </source>
</evidence>
<feature type="domain" description="Trichome birefringence-like N-terminal" evidence="13">
    <location>
        <begin position="111"/>
        <end position="159"/>
    </location>
</feature>
<evidence type="ECO:0000256" key="1">
    <source>
        <dbReference type="ARBA" id="ARBA00004323"/>
    </source>
</evidence>
<keyword evidence="8" id="KW-0472">Membrane</keyword>
<reference evidence="15" key="2">
    <citation type="submission" date="2013-12" db="EMBL/GenBank/DDBJ databases">
        <authorList>
            <person name="Yu Y."/>
            <person name="Lee S."/>
            <person name="de Baynast K."/>
            <person name="Wissotski M."/>
            <person name="Liu L."/>
            <person name="Talag J."/>
            <person name="Goicoechea J."/>
            <person name="Angelova A."/>
            <person name="Jetty R."/>
            <person name="Kudrna D."/>
            <person name="Golser W."/>
            <person name="Rivera L."/>
            <person name="Zhang J."/>
            <person name="Wing R."/>
        </authorList>
    </citation>
    <scope>NUCLEOTIDE SEQUENCE</scope>
</reference>
<keyword evidence="9" id="KW-1015">Disulfide bond</keyword>
<reference evidence="14 15" key="1">
    <citation type="submission" date="2012-08" db="EMBL/GenBank/DDBJ databases">
        <title>Oryza genome evolution.</title>
        <authorList>
            <person name="Wing R.A."/>
        </authorList>
    </citation>
    <scope>NUCLEOTIDE SEQUENCE</scope>
</reference>
<evidence type="ECO:0000256" key="5">
    <source>
        <dbReference type="ARBA" id="ARBA00022968"/>
    </source>
</evidence>
<evidence type="ECO:0000259" key="12">
    <source>
        <dbReference type="Pfam" id="PF13839"/>
    </source>
</evidence>
<evidence type="ECO:0000256" key="3">
    <source>
        <dbReference type="ARBA" id="ARBA00022679"/>
    </source>
</evidence>
<evidence type="ECO:0000259" key="13">
    <source>
        <dbReference type="Pfam" id="PF14416"/>
    </source>
</evidence>
<evidence type="ECO:0000256" key="10">
    <source>
        <dbReference type="ARBA" id="ARBA00023180"/>
    </source>
</evidence>
<accession>A0A0D9WKE9</accession>
<organism evidence="14 15">
    <name type="scientific">Leersia perrieri</name>
    <dbReference type="NCBI Taxonomy" id="77586"/>
    <lineage>
        <taxon>Eukaryota</taxon>
        <taxon>Viridiplantae</taxon>
        <taxon>Streptophyta</taxon>
        <taxon>Embryophyta</taxon>
        <taxon>Tracheophyta</taxon>
        <taxon>Spermatophyta</taxon>
        <taxon>Magnoliopsida</taxon>
        <taxon>Liliopsida</taxon>
        <taxon>Poales</taxon>
        <taxon>Poaceae</taxon>
        <taxon>BOP clade</taxon>
        <taxon>Oryzoideae</taxon>
        <taxon>Oryzeae</taxon>
        <taxon>Oryzinae</taxon>
        <taxon>Leersia</taxon>
    </lineage>
</organism>
<evidence type="ECO:0000256" key="6">
    <source>
        <dbReference type="ARBA" id="ARBA00022989"/>
    </source>
</evidence>
<evidence type="ECO:0000256" key="11">
    <source>
        <dbReference type="SAM" id="MobiDB-lite"/>
    </source>
</evidence>
<feature type="compositionally biased region" description="Low complexity" evidence="11">
    <location>
        <begin position="81"/>
        <end position="95"/>
    </location>
</feature>
<feature type="domain" description="Trichome birefringence-like C-terminal" evidence="12">
    <location>
        <begin position="169"/>
        <end position="437"/>
    </location>
</feature>
<evidence type="ECO:0000313" key="14">
    <source>
        <dbReference type="EnsemblPlants" id="LPERR05G23330.1"/>
    </source>
</evidence>
<dbReference type="GO" id="GO:0000139">
    <property type="term" value="C:Golgi membrane"/>
    <property type="evidence" value="ECO:0007669"/>
    <property type="project" value="UniProtKB-SubCell"/>
</dbReference>
<dbReference type="HOGENOM" id="CLU_020953_3_3_1"/>
<keyword evidence="3" id="KW-0808">Transferase</keyword>
<sequence length="446" mass="50222">MDYSLKPPSMSTRKRLAGAAIGFLSLFLLSRALLSSSSLPPHSDEPGELKQPQPPEEEEEASSISISMAPPLHPNRNGVIAASPAPSPTAAASAAVTDGSPAPAPAEGEVRCDLFDGRWVPGYPMYEAAECPLLSEQVTCRRNGRPDSGYEHWRWQPRERNCAAALRLGGVEMLEQCRDKRVVLVGDSLNRNMWESLACILYAAAPDRSQALIDDASAEHKIFQALEFNCTVEFYWSPFLVELDDESRALKLDRLPATTYRRLAAADVLVFNTGHWWTHTGKFRAWDHLERNGKKVEMGAEEAMNRALRTWTRWLDRNVDSVNTAVFFRSISPEHKNMNWCYNETSPMATGEEYVEEFPRGMVSIVERNVKRAKTAVGYLNITRMSELRRDAHPSVFTAKGGKMLTPEQRRRPESYADCSHWCLPGLPDTWNLLLFALWKLHASMR</sequence>
<dbReference type="PANTHER" id="PTHR32285:SF38">
    <property type="entry name" value="OS01G0614300 PROTEIN"/>
    <property type="match status" value="1"/>
</dbReference>
<comment type="subcellular location">
    <subcellularLocation>
        <location evidence="1">Golgi apparatus membrane</location>
        <topology evidence="1">Single-pass type II membrane protein</topology>
    </subcellularLocation>
</comment>
<feature type="region of interest" description="Disordered" evidence="11">
    <location>
        <begin position="37"/>
        <end position="107"/>
    </location>
</feature>
<evidence type="ECO:0000256" key="7">
    <source>
        <dbReference type="ARBA" id="ARBA00023034"/>
    </source>
</evidence>
<dbReference type="AlphaFoldDB" id="A0A0D9WKE9"/>
<evidence type="ECO:0000256" key="2">
    <source>
        <dbReference type="ARBA" id="ARBA00007727"/>
    </source>
</evidence>
<dbReference type="EnsemblPlants" id="LPERR05G23330.1">
    <property type="protein sequence ID" value="LPERR05G23330.1"/>
    <property type="gene ID" value="LPERR05G23330"/>
</dbReference>
<name>A0A0D9WKE9_9ORYZ</name>
<dbReference type="Pfam" id="PF13839">
    <property type="entry name" value="PC-Esterase"/>
    <property type="match status" value="1"/>
</dbReference>
<keyword evidence="10" id="KW-0325">Glycoprotein</keyword>
<dbReference type="Gramene" id="LPERR05G23330.1">
    <property type="protein sequence ID" value="LPERR05G23330.1"/>
    <property type="gene ID" value="LPERR05G23330"/>
</dbReference>